<accession>A0ABP1BQ82</accession>
<protein>
    <submittedName>
        <fullName evidence="2">Uncharacterized protein</fullName>
    </submittedName>
</protein>
<proteinExistence type="predicted"/>
<name>A0ABP1BQ82_9BRYO</name>
<feature type="non-terminal residue" evidence="2">
    <location>
        <position position="52"/>
    </location>
</feature>
<feature type="region of interest" description="Disordered" evidence="1">
    <location>
        <begin position="28"/>
        <end position="52"/>
    </location>
</feature>
<sequence>QLKPCLERRNLASNRCLSILSLQTEKENSSSNQLGSCMSSRHEWRRSLQHGN</sequence>
<organism evidence="2 3">
    <name type="scientific">Sphagnum jensenii</name>
    <dbReference type="NCBI Taxonomy" id="128206"/>
    <lineage>
        <taxon>Eukaryota</taxon>
        <taxon>Viridiplantae</taxon>
        <taxon>Streptophyta</taxon>
        <taxon>Embryophyta</taxon>
        <taxon>Bryophyta</taxon>
        <taxon>Sphagnophytina</taxon>
        <taxon>Sphagnopsida</taxon>
        <taxon>Sphagnales</taxon>
        <taxon>Sphagnaceae</taxon>
        <taxon>Sphagnum</taxon>
    </lineage>
</organism>
<gene>
    <name evidence="2" type="ORF">CSSPJE1EN2_LOCUS19654</name>
</gene>
<evidence type="ECO:0000313" key="2">
    <source>
        <dbReference type="EMBL" id="CAK9877829.1"/>
    </source>
</evidence>
<feature type="non-terminal residue" evidence="2">
    <location>
        <position position="1"/>
    </location>
</feature>
<feature type="compositionally biased region" description="Polar residues" evidence="1">
    <location>
        <begin position="28"/>
        <end position="39"/>
    </location>
</feature>
<dbReference type="Proteomes" id="UP001497522">
    <property type="component" value="Chromosome 6"/>
</dbReference>
<evidence type="ECO:0000256" key="1">
    <source>
        <dbReference type="SAM" id="MobiDB-lite"/>
    </source>
</evidence>
<dbReference type="EMBL" id="OZ023707">
    <property type="protein sequence ID" value="CAK9877829.1"/>
    <property type="molecule type" value="Genomic_DNA"/>
</dbReference>
<keyword evidence="3" id="KW-1185">Reference proteome</keyword>
<evidence type="ECO:0000313" key="3">
    <source>
        <dbReference type="Proteomes" id="UP001497522"/>
    </source>
</evidence>
<reference evidence="2" key="1">
    <citation type="submission" date="2024-03" db="EMBL/GenBank/DDBJ databases">
        <authorList>
            <consortium name="ELIXIR-Norway"/>
            <consortium name="Elixir Norway"/>
        </authorList>
    </citation>
    <scope>NUCLEOTIDE SEQUENCE</scope>
</reference>